<feature type="transmembrane region" description="Helical" evidence="6">
    <location>
        <begin position="720"/>
        <end position="741"/>
    </location>
</feature>
<feature type="transmembrane region" description="Helical" evidence="6">
    <location>
        <begin position="358"/>
        <end position="379"/>
    </location>
</feature>
<evidence type="ECO:0000259" key="7">
    <source>
        <dbReference type="Pfam" id="PF02687"/>
    </source>
</evidence>
<feature type="transmembrane region" description="Helical" evidence="6">
    <location>
        <begin position="264"/>
        <end position="288"/>
    </location>
</feature>
<dbReference type="InterPro" id="IPR003838">
    <property type="entry name" value="ABC3_permease_C"/>
</dbReference>
<evidence type="ECO:0000256" key="6">
    <source>
        <dbReference type="SAM" id="Phobius"/>
    </source>
</evidence>
<evidence type="ECO:0000256" key="4">
    <source>
        <dbReference type="ARBA" id="ARBA00022989"/>
    </source>
</evidence>
<feature type="transmembrane region" description="Helical" evidence="6">
    <location>
        <begin position="405"/>
        <end position="425"/>
    </location>
</feature>
<dbReference type="Proteomes" id="UP001238334">
    <property type="component" value="Chromosome"/>
</dbReference>
<organism evidence="8 9">
    <name type="scientific">Parasedimentitalea psychrophila</name>
    <dbReference type="NCBI Taxonomy" id="2997337"/>
    <lineage>
        <taxon>Bacteria</taxon>
        <taxon>Pseudomonadati</taxon>
        <taxon>Pseudomonadota</taxon>
        <taxon>Alphaproteobacteria</taxon>
        <taxon>Rhodobacterales</taxon>
        <taxon>Paracoccaceae</taxon>
        <taxon>Parasedimentitalea</taxon>
    </lineage>
</organism>
<feature type="domain" description="ABC3 transporter permease C-terminal" evidence="7">
    <location>
        <begin position="267"/>
        <end position="381"/>
    </location>
</feature>
<dbReference type="PANTHER" id="PTHR30287:SF1">
    <property type="entry name" value="INNER MEMBRANE PROTEIN"/>
    <property type="match status" value="1"/>
</dbReference>
<dbReference type="EMBL" id="CP127247">
    <property type="protein sequence ID" value="WIY26389.1"/>
    <property type="molecule type" value="Genomic_DNA"/>
</dbReference>
<evidence type="ECO:0000313" key="9">
    <source>
        <dbReference type="Proteomes" id="UP001238334"/>
    </source>
</evidence>
<keyword evidence="9" id="KW-1185">Reference proteome</keyword>
<feature type="transmembrane region" description="Helical" evidence="6">
    <location>
        <begin position="762"/>
        <end position="792"/>
    </location>
</feature>
<dbReference type="Pfam" id="PF02687">
    <property type="entry name" value="FtsX"/>
    <property type="match status" value="2"/>
</dbReference>
<feature type="transmembrane region" description="Helical" evidence="6">
    <location>
        <begin position="431"/>
        <end position="455"/>
    </location>
</feature>
<dbReference type="AlphaFoldDB" id="A0A9Y2L3T0"/>
<evidence type="ECO:0000256" key="1">
    <source>
        <dbReference type="ARBA" id="ARBA00004651"/>
    </source>
</evidence>
<protein>
    <submittedName>
        <fullName evidence="8">FtsX-like permease family protein</fullName>
    </submittedName>
</protein>
<evidence type="ECO:0000256" key="5">
    <source>
        <dbReference type="ARBA" id="ARBA00023136"/>
    </source>
</evidence>
<dbReference type="RefSeq" id="WP_270919336.1">
    <property type="nucleotide sequence ID" value="NZ_CP127247.1"/>
</dbReference>
<reference evidence="8 9" key="1">
    <citation type="submission" date="2023-06" db="EMBL/GenBank/DDBJ databases">
        <title>Parasedimentitalea psychrophila sp. nov., a psychrophilic bacterium isolated from deep-sea sediment.</title>
        <authorList>
            <person name="Li A."/>
        </authorList>
    </citation>
    <scope>NUCLEOTIDE SEQUENCE [LARGE SCALE GENOMIC DNA]</scope>
    <source>
        <strain evidence="8 9">QS115</strain>
    </source>
</reference>
<feature type="transmembrane region" description="Helical" evidence="6">
    <location>
        <begin position="482"/>
        <end position="500"/>
    </location>
</feature>
<keyword evidence="4 6" id="KW-1133">Transmembrane helix</keyword>
<evidence type="ECO:0000256" key="3">
    <source>
        <dbReference type="ARBA" id="ARBA00022692"/>
    </source>
</evidence>
<dbReference type="KEGG" id="ppso:QPJ95_05605"/>
<dbReference type="InterPro" id="IPR038766">
    <property type="entry name" value="Membrane_comp_ABC_pdt"/>
</dbReference>
<gene>
    <name evidence="8" type="ORF">QPJ95_05605</name>
</gene>
<dbReference type="PANTHER" id="PTHR30287">
    <property type="entry name" value="MEMBRANE COMPONENT OF PREDICTED ABC SUPERFAMILY METABOLITE UPTAKE TRANSPORTER"/>
    <property type="match status" value="1"/>
</dbReference>
<comment type="subcellular location">
    <subcellularLocation>
        <location evidence="1">Cell membrane</location>
        <topology evidence="1">Multi-pass membrane protein</topology>
    </subcellularLocation>
</comment>
<keyword evidence="2" id="KW-1003">Cell membrane</keyword>
<sequence length="843" mass="88447">MSSLFPSLSLAWRFARRELRGGLRGFRIFLACLALGVAVIAAIGTVRASIEYGLSSQGAVILGGDAEMEFTYRFADDDSRAWMADRATTVSEIAEFRSMAVVGEDRALTQVKAVDDLYPLTGTVELAPPMPLEQALAGADGVPGAVMQLALSARLGLLPGDVFQLGTQDFRLMADIVVEPDAAASGFTIGPRTLVATHALQASGLLAPGTLFETKYRMDLPDGTDLEMIKQQALSQFGDSGMRWSDARNGAPGITRFVERLSSFLILVGLSGLAVGGIGVSAAVRAYLATKTSTIAILRTLGADRSTIFLTYFLQIGALALLGIAIGLLIGGLGPVLLGPLIAAQLPFPADFSLSPSALAEAAIYGGLTAFIFTLWPLARAERIRAAALFRDAFAGRNHLPAPRYLLATALALALLVGSAALFSGSPELTLWSAAGLAAALSVLLLAALALGAVARRSTRLARGRPALRWALSAIGTARDGATPVVLSLGLGLTVLAAIGQIDGNMRRAIGDNLPDRAPSYFFVDIQRDQMPAFAKRINDDPAVSKMQSAPMLRGVVTKINGQPAREVAGDHWVVRGDRGITYAGAQPEGTQITAGSWWPEDYSGPPQISFATEEAEELGLQLGDSLTLNILGRDITASITSLREVDFSSAGMGFVLVLNEAALAKAPHSFIATVYSDEQAEAQILRDLGRDMPNVTAIRVRDAIERVSEILRQIASATAYGAAATLLTGFLVLLGTAAAGEPARRYEAALLKTLGASRARILASFALRSVILGAGAGLVALAAGTAGAWAVNTYVFEISYQVIWPNALAIIAGGVLATLLAGLAFAWQPLATRPAGQLRSRE</sequence>
<evidence type="ECO:0000313" key="8">
    <source>
        <dbReference type="EMBL" id="WIY26389.1"/>
    </source>
</evidence>
<feature type="transmembrane region" description="Helical" evidence="6">
    <location>
        <begin position="309"/>
        <end position="338"/>
    </location>
</feature>
<feature type="transmembrane region" description="Helical" evidence="6">
    <location>
        <begin position="804"/>
        <end position="828"/>
    </location>
</feature>
<dbReference type="GO" id="GO:0005886">
    <property type="term" value="C:plasma membrane"/>
    <property type="evidence" value="ECO:0007669"/>
    <property type="project" value="UniProtKB-SubCell"/>
</dbReference>
<feature type="domain" description="ABC3 transporter permease C-terminal" evidence="7">
    <location>
        <begin position="724"/>
        <end position="830"/>
    </location>
</feature>
<keyword evidence="5 6" id="KW-0472">Membrane</keyword>
<name>A0A9Y2L3T0_9RHOB</name>
<accession>A0A9Y2L3T0</accession>
<keyword evidence="3 6" id="KW-0812">Transmembrane</keyword>
<evidence type="ECO:0000256" key="2">
    <source>
        <dbReference type="ARBA" id="ARBA00022475"/>
    </source>
</evidence>
<proteinExistence type="predicted"/>